<dbReference type="InterPro" id="IPR049625">
    <property type="entry name" value="Glyco_transf_61_cat"/>
</dbReference>
<dbReference type="Proteomes" id="UP001515480">
    <property type="component" value="Unassembled WGS sequence"/>
</dbReference>
<dbReference type="PANTHER" id="PTHR20961:SF124">
    <property type="entry name" value="GLYCOSYLTRANSFERASE"/>
    <property type="match status" value="1"/>
</dbReference>
<proteinExistence type="predicted"/>
<organism evidence="5 6">
    <name type="scientific">Prymnesium parvum</name>
    <name type="common">Toxic golden alga</name>
    <dbReference type="NCBI Taxonomy" id="97485"/>
    <lineage>
        <taxon>Eukaryota</taxon>
        <taxon>Haptista</taxon>
        <taxon>Haptophyta</taxon>
        <taxon>Prymnesiophyceae</taxon>
        <taxon>Prymnesiales</taxon>
        <taxon>Prymnesiaceae</taxon>
        <taxon>Prymnesium</taxon>
    </lineage>
</organism>
<dbReference type="AlphaFoldDB" id="A0AB34IU99"/>
<evidence type="ECO:0000256" key="3">
    <source>
        <dbReference type="ARBA" id="ARBA00023180"/>
    </source>
</evidence>
<reference evidence="5 6" key="1">
    <citation type="journal article" date="2024" name="Science">
        <title>Giant polyketide synthase enzymes in the biosynthesis of giant marine polyether toxins.</title>
        <authorList>
            <person name="Fallon T.R."/>
            <person name="Shende V.V."/>
            <person name="Wierzbicki I.H."/>
            <person name="Pendleton A.L."/>
            <person name="Watervoot N.F."/>
            <person name="Auber R.P."/>
            <person name="Gonzalez D.J."/>
            <person name="Wisecaver J.H."/>
            <person name="Moore B.S."/>
        </authorList>
    </citation>
    <scope>NUCLEOTIDE SEQUENCE [LARGE SCALE GENOMIC DNA]</scope>
    <source>
        <strain evidence="5 6">12B1</strain>
    </source>
</reference>
<evidence type="ECO:0000313" key="6">
    <source>
        <dbReference type="Proteomes" id="UP001515480"/>
    </source>
</evidence>
<keyword evidence="3" id="KW-0325">Glycoprotein</keyword>
<accession>A0AB34IU99</accession>
<dbReference type="InterPro" id="IPR007657">
    <property type="entry name" value="Glycosyltransferase_61"/>
</dbReference>
<feature type="domain" description="Glycosyltransferase 61 catalytic" evidence="4">
    <location>
        <begin position="221"/>
        <end position="314"/>
    </location>
</feature>
<keyword evidence="2" id="KW-0808">Transferase</keyword>
<protein>
    <recommendedName>
        <fullName evidence="4">Glycosyltransferase 61 catalytic domain-containing protein</fullName>
    </recommendedName>
</protein>
<gene>
    <name evidence="5" type="ORF">AB1Y20_008828</name>
</gene>
<evidence type="ECO:0000313" key="5">
    <source>
        <dbReference type="EMBL" id="KAL1505068.1"/>
    </source>
</evidence>
<name>A0AB34IU99_PRYPA</name>
<dbReference type="EMBL" id="JBGBPQ010000019">
    <property type="protein sequence ID" value="KAL1505068.1"/>
    <property type="molecule type" value="Genomic_DNA"/>
</dbReference>
<dbReference type="Pfam" id="PF04577">
    <property type="entry name" value="Glyco_transf_61"/>
    <property type="match status" value="1"/>
</dbReference>
<keyword evidence="1" id="KW-0328">Glycosyltransferase</keyword>
<comment type="caution">
    <text evidence="5">The sequence shown here is derived from an EMBL/GenBank/DDBJ whole genome shotgun (WGS) entry which is preliminary data.</text>
</comment>
<evidence type="ECO:0000256" key="1">
    <source>
        <dbReference type="ARBA" id="ARBA00022676"/>
    </source>
</evidence>
<dbReference type="PANTHER" id="PTHR20961">
    <property type="entry name" value="GLYCOSYLTRANSFERASE"/>
    <property type="match status" value="1"/>
</dbReference>
<evidence type="ECO:0000256" key="2">
    <source>
        <dbReference type="ARBA" id="ARBA00022679"/>
    </source>
</evidence>
<dbReference type="GO" id="GO:0016757">
    <property type="term" value="F:glycosyltransferase activity"/>
    <property type="evidence" value="ECO:0007669"/>
    <property type="project" value="UniProtKB-KW"/>
</dbReference>
<sequence>MCRKRCTPSRVDAAALSDASRHRHDCRVLRRVCLFNGTLVPAGSGRAAASAAAVAASLQVRNIFGSHQSFPLSTLHPLLPPPPASPSAALLAREIRAAGFSACLPLVWLPVWAFSFADTFVSSVVPLFELRSAGLIDAHVLLRPDLSAWPRARNPAYQMAQALSSAPLVSLREAAPKCFASRRRRCVARCYERLLVCQFRSTFDAYAPPMRPWAAAQAVAAASRGRRGERKAAGWKVLFVNRTNTKFSRSLVNLDSLLRHCARWLAGGSCAAHEFGRHGLRADVEQAEAADVLVGTHGAGLTNAFFMRQGSAVVEVRPYGFEGAWPDHYFKELSALEHAVFYFQVTSGDPELSVPAPRKDVSVWDARDHGVRLPWRTLREVLASVVAVNHSRSQYLDLLRVRGHATFVSKV</sequence>
<evidence type="ECO:0000259" key="4">
    <source>
        <dbReference type="Pfam" id="PF04577"/>
    </source>
</evidence>
<keyword evidence="6" id="KW-1185">Reference proteome</keyword>